<name>A0A853IAW8_9GAMM</name>
<comment type="caution">
    <text evidence="1">The sequence shown here is derived from an EMBL/GenBank/DDBJ whole genome shotgun (WGS) entry which is preliminary data.</text>
</comment>
<sequence length="105" mass="11941">MLYECRFTTLIENQQFIPLLRDKTLFYVDTHAGAFTVDDNGEATVEKVTANRQKTFILNDKLTHLSHVTTIKENGLAYHVKNLTLLGEDSSTILQGHCTTHQTFL</sequence>
<evidence type="ECO:0000313" key="1">
    <source>
        <dbReference type="EMBL" id="NYZ66385.1"/>
    </source>
</evidence>
<accession>A0A853IAW8</accession>
<dbReference type="AlphaFoldDB" id="A0A853IAW8"/>
<dbReference type="Proteomes" id="UP000569732">
    <property type="component" value="Unassembled WGS sequence"/>
</dbReference>
<keyword evidence="2" id="KW-1185">Reference proteome</keyword>
<gene>
    <name evidence="1" type="ORF">H0A36_10215</name>
</gene>
<evidence type="ECO:0000313" key="2">
    <source>
        <dbReference type="Proteomes" id="UP000569732"/>
    </source>
</evidence>
<organism evidence="1 2">
    <name type="scientific">Spartinivicinus marinus</name>
    <dbReference type="NCBI Taxonomy" id="2994442"/>
    <lineage>
        <taxon>Bacteria</taxon>
        <taxon>Pseudomonadati</taxon>
        <taxon>Pseudomonadota</taxon>
        <taxon>Gammaproteobacteria</taxon>
        <taxon>Oceanospirillales</taxon>
        <taxon>Zooshikellaceae</taxon>
        <taxon>Spartinivicinus</taxon>
    </lineage>
</organism>
<proteinExistence type="predicted"/>
<protein>
    <submittedName>
        <fullName evidence="1">Uncharacterized protein</fullName>
    </submittedName>
</protein>
<dbReference type="EMBL" id="JACCKB010000013">
    <property type="protein sequence ID" value="NYZ66385.1"/>
    <property type="molecule type" value="Genomic_DNA"/>
</dbReference>
<reference evidence="1 2" key="1">
    <citation type="submission" date="2020-07" db="EMBL/GenBank/DDBJ databases">
        <title>Endozoicomonas sp. nov., isolated from sediment.</title>
        <authorList>
            <person name="Gu T."/>
        </authorList>
    </citation>
    <scope>NUCLEOTIDE SEQUENCE [LARGE SCALE GENOMIC DNA]</scope>
    <source>
        <strain evidence="1 2">SM1973</strain>
    </source>
</reference>